<feature type="compositionally biased region" description="Low complexity" evidence="1">
    <location>
        <begin position="93"/>
        <end position="119"/>
    </location>
</feature>
<dbReference type="PANTHER" id="PTHR35361:SF8">
    <property type="entry name" value="REMORIN C-TERMINAL DOMAIN-CONTAINING PROTEIN"/>
    <property type="match status" value="1"/>
</dbReference>
<dbReference type="Pfam" id="PF15365">
    <property type="entry name" value="PNRC"/>
    <property type="match status" value="1"/>
</dbReference>
<reference evidence="2" key="2">
    <citation type="submission" date="2020-10" db="EMBL/GenBank/DDBJ databases">
        <authorList>
            <person name="Scholz U."/>
            <person name="Mascher M."/>
            <person name="Fiebig A."/>
        </authorList>
    </citation>
    <scope>NUCLEOTIDE SEQUENCE [LARGE SCALE GENOMIC DNA]</scope>
    <source>
        <strain evidence="2">cv. Morex</strain>
    </source>
</reference>
<accession>A0A8I6XW21</accession>
<dbReference type="InterPro" id="IPR028322">
    <property type="entry name" value="PNRC-like_rgn"/>
</dbReference>
<dbReference type="EnsemblPlants" id="HORVU.MOREX.r3.5HG0532590.1">
    <property type="protein sequence ID" value="HORVU.MOREX.r3.5HG0532590.1.CDS1"/>
    <property type="gene ID" value="HORVU.MOREX.r3.5HG0532590"/>
</dbReference>
<organism evidence="2 3">
    <name type="scientific">Hordeum vulgare subsp. vulgare</name>
    <name type="common">Domesticated barley</name>
    <dbReference type="NCBI Taxonomy" id="112509"/>
    <lineage>
        <taxon>Eukaryota</taxon>
        <taxon>Viridiplantae</taxon>
        <taxon>Streptophyta</taxon>
        <taxon>Embryophyta</taxon>
        <taxon>Tracheophyta</taxon>
        <taxon>Spermatophyta</taxon>
        <taxon>Magnoliopsida</taxon>
        <taxon>Liliopsida</taxon>
        <taxon>Poales</taxon>
        <taxon>Poaceae</taxon>
        <taxon>BOP clade</taxon>
        <taxon>Pooideae</taxon>
        <taxon>Triticodae</taxon>
        <taxon>Triticeae</taxon>
        <taxon>Hordeinae</taxon>
        <taxon>Hordeum</taxon>
    </lineage>
</organism>
<evidence type="ECO:0000313" key="3">
    <source>
        <dbReference type="Proteomes" id="UP000011116"/>
    </source>
</evidence>
<dbReference type="Proteomes" id="UP000011116">
    <property type="component" value="Chromosome 5H"/>
</dbReference>
<feature type="compositionally biased region" description="Low complexity" evidence="1">
    <location>
        <begin position="64"/>
        <end position="81"/>
    </location>
</feature>
<keyword evidence="3" id="KW-1185">Reference proteome</keyword>
<feature type="region of interest" description="Disordered" evidence="1">
    <location>
        <begin position="38"/>
        <end position="163"/>
    </location>
</feature>
<evidence type="ECO:0000313" key="2">
    <source>
        <dbReference type="EnsemblPlants" id="HORVU.MOREX.r3.5HG0532590.1.CDS1"/>
    </source>
</evidence>
<sequence length="216" mass="22985">MYSVERAMAKAAASLLPGLLPTPPTRPCLIILPASFVSKPKTKPGRADSVERWDAQKKDKMPKSPASSCSSSSSSPGYASSNGERWDVNKKISGSSRTSSLSPSSSSRRSSTSPGRASSCGRWDSNKPLTASRASSAARWDTHKKPRPEQAAAKSWTDNKEDSTTAMMVLKPTAPRIGPMFSGPSFVASPDPSMLPMPAFFRSRNPGPGVLPVQAF</sequence>
<dbReference type="AlphaFoldDB" id="A0A8I6XW21"/>
<proteinExistence type="predicted"/>
<dbReference type="GO" id="GO:0016071">
    <property type="term" value="P:mRNA metabolic process"/>
    <property type="evidence" value="ECO:0007669"/>
    <property type="project" value="UniProtKB-ARBA"/>
</dbReference>
<feature type="compositionally biased region" description="Basic and acidic residues" evidence="1">
    <location>
        <begin position="45"/>
        <end position="62"/>
    </location>
</feature>
<evidence type="ECO:0000256" key="1">
    <source>
        <dbReference type="SAM" id="MobiDB-lite"/>
    </source>
</evidence>
<protein>
    <submittedName>
        <fullName evidence="2">Uncharacterized protein</fullName>
    </submittedName>
</protein>
<name>A0A8I6XW21_HORVV</name>
<dbReference type="Gramene" id="HORVU.MOREX.r3.5HG0532590.1">
    <property type="protein sequence ID" value="HORVU.MOREX.r3.5HG0532590.1.CDS1"/>
    <property type="gene ID" value="HORVU.MOREX.r3.5HG0532590"/>
</dbReference>
<reference evidence="2" key="3">
    <citation type="submission" date="2022-01" db="UniProtKB">
        <authorList>
            <consortium name="EnsemblPlants"/>
        </authorList>
    </citation>
    <scope>IDENTIFICATION</scope>
    <source>
        <strain evidence="2">subsp. vulgare</strain>
    </source>
</reference>
<reference evidence="3" key="1">
    <citation type="journal article" date="2012" name="Nature">
        <title>A physical, genetic and functional sequence assembly of the barley genome.</title>
        <authorList>
            <consortium name="The International Barley Genome Sequencing Consortium"/>
            <person name="Mayer K.F."/>
            <person name="Waugh R."/>
            <person name="Brown J.W."/>
            <person name="Schulman A."/>
            <person name="Langridge P."/>
            <person name="Platzer M."/>
            <person name="Fincher G.B."/>
            <person name="Muehlbauer G.J."/>
            <person name="Sato K."/>
            <person name="Close T.J."/>
            <person name="Wise R.P."/>
            <person name="Stein N."/>
        </authorList>
    </citation>
    <scope>NUCLEOTIDE SEQUENCE [LARGE SCALE GENOMIC DNA]</scope>
    <source>
        <strain evidence="3">cv. Morex</strain>
    </source>
</reference>
<dbReference type="PANTHER" id="PTHR35361">
    <property type="entry name" value="OS08G0443700 PROTEIN"/>
    <property type="match status" value="1"/>
</dbReference>